<dbReference type="PROSITE" id="PS50931">
    <property type="entry name" value="HTH_LYSR"/>
    <property type="match status" value="1"/>
</dbReference>
<dbReference type="FunFam" id="3.40.190.290:FF:000001">
    <property type="entry name" value="Transcriptional regulator, LysR family"/>
    <property type="match status" value="1"/>
</dbReference>
<dbReference type="InterPro" id="IPR036388">
    <property type="entry name" value="WH-like_DNA-bd_sf"/>
</dbReference>
<dbReference type="InterPro" id="IPR058163">
    <property type="entry name" value="LysR-type_TF_proteobact-type"/>
</dbReference>
<keyword evidence="7" id="KW-1185">Reference proteome</keyword>
<dbReference type="GO" id="GO:0003677">
    <property type="term" value="F:DNA binding"/>
    <property type="evidence" value="ECO:0007669"/>
    <property type="project" value="UniProtKB-KW"/>
</dbReference>
<reference evidence="6" key="1">
    <citation type="submission" date="2017-08" db="EMBL/GenBank/DDBJ databases">
        <authorList>
            <person name="Imhoff J.F."/>
            <person name="Rahn T."/>
            <person name="Kuenzel S."/>
            <person name="Neulinger S.C."/>
        </authorList>
    </citation>
    <scope>NUCLEOTIDE SEQUENCE</scope>
    <source>
        <strain evidence="6">DSM 9154</strain>
    </source>
</reference>
<keyword evidence="2" id="KW-0805">Transcription regulation</keyword>
<dbReference type="PANTHER" id="PTHR30537">
    <property type="entry name" value="HTH-TYPE TRANSCRIPTIONAL REGULATOR"/>
    <property type="match status" value="1"/>
</dbReference>
<evidence type="ECO:0000313" key="7">
    <source>
        <dbReference type="Proteomes" id="UP000778970"/>
    </source>
</evidence>
<protein>
    <submittedName>
        <fullName evidence="6">LysR family transcriptional regulator</fullName>
    </submittedName>
</protein>
<feature type="domain" description="HTH lysR-type" evidence="5">
    <location>
        <begin position="1"/>
        <end position="59"/>
    </location>
</feature>
<dbReference type="Pfam" id="PF00126">
    <property type="entry name" value="HTH_1"/>
    <property type="match status" value="1"/>
</dbReference>
<dbReference type="PANTHER" id="PTHR30537:SF5">
    <property type="entry name" value="HTH-TYPE TRANSCRIPTIONAL ACTIVATOR TTDR-RELATED"/>
    <property type="match status" value="1"/>
</dbReference>
<dbReference type="InterPro" id="IPR000847">
    <property type="entry name" value="LysR_HTH_N"/>
</dbReference>
<dbReference type="SUPFAM" id="SSF46785">
    <property type="entry name" value="Winged helix' DNA-binding domain"/>
    <property type="match status" value="1"/>
</dbReference>
<dbReference type="Gene3D" id="1.10.10.10">
    <property type="entry name" value="Winged helix-like DNA-binding domain superfamily/Winged helix DNA-binding domain"/>
    <property type="match status" value="1"/>
</dbReference>
<dbReference type="Pfam" id="PF03466">
    <property type="entry name" value="LysR_substrate"/>
    <property type="match status" value="1"/>
</dbReference>
<accession>A0A934V101</accession>
<proteinExistence type="inferred from homology"/>
<evidence type="ECO:0000256" key="2">
    <source>
        <dbReference type="ARBA" id="ARBA00023015"/>
    </source>
</evidence>
<comment type="caution">
    <text evidence="6">The sequence shown here is derived from an EMBL/GenBank/DDBJ whole genome shotgun (WGS) entry which is preliminary data.</text>
</comment>
<dbReference type="EMBL" id="NRRE01000026">
    <property type="protein sequence ID" value="MBK1698186.1"/>
    <property type="molecule type" value="Genomic_DNA"/>
</dbReference>
<dbReference type="GO" id="GO:0003700">
    <property type="term" value="F:DNA-binding transcription factor activity"/>
    <property type="evidence" value="ECO:0007669"/>
    <property type="project" value="InterPro"/>
</dbReference>
<dbReference type="Gene3D" id="3.40.190.290">
    <property type="match status" value="1"/>
</dbReference>
<reference evidence="6" key="2">
    <citation type="journal article" date="2020" name="Microorganisms">
        <title>Osmotic Adaptation and Compatible Solute Biosynthesis of Phototrophic Bacteria as Revealed from Genome Analyses.</title>
        <authorList>
            <person name="Imhoff J.F."/>
            <person name="Rahn T."/>
            <person name="Kunzel S."/>
            <person name="Keller A."/>
            <person name="Neulinger S.C."/>
        </authorList>
    </citation>
    <scope>NUCLEOTIDE SEQUENCE</scope>
    <source>
        <strain evidence="6">DSM 9154</strain>
    </source>
</reference>
<name>A0A934V101_9PROT</name>
<dbReference type="Proteomes" id="UP000778970">
    <property type="component" value="Unassembled WGS sequence"/>
</dbReference>
<sequence length="315" mass="34691">MDLPSQMILFARVVETGSFSAAARSLGHTPSAVSRQIGHLEDQIGLRLLHRSQNGIVLTGEGEAFHERCRTVAEEVHAAEELLAGLGEVRGTLRVVSTVAFGKAQLLPVLPAFLEAYPDLRMDLELTDRHVDLATDQVDVAIRFGEQIDDPDAITRKLLPNERVICAAPSYIERYGRPETPADLVHHNCLGLTTVSSWNDWVFGPDSEQTLHVDGNLRANSADAIYHAALAGLGVARLSTYLIDNDLQSGRLVRLLPDYVQEAGSITAIFANRRNLAPKTRVFIDYLAERFVGRANPHTWEAMPDTKTPVKQKTT</sequence>
<evidence type="ECO:0000313" key="6">
    <source>
        <dbReference type="EMBL" id="MBK1698186.1"/>
    </source>
</evidence>
<dbReference type="RefSeq" id="WP_027288685.1">
    <property type="nucleotide sequence ID" value="NZ_NRRE01000026.1"/>
</dbReference>
<dbReference type="SUPFAM" id="SSF53850">
    <property type="entry name" value="Periplasmic binding protein-like II"/>
    <property type="match status" value="1"/>
</dbReference>
<evidence type="ECO:0000256" key="1">
    <source>
        <dbReference type="ARBA" id="ARBA00009437"/>
    </source>
</evidence>
<keyword evidence="3" id="KW-0238">DNA-binding</keyword>
<evidence type="ECO:0000256" key="4">
    <source>
        <dbReference type="ARBA" id="ARBA00023163"/>
    </source>
</evidence>
<evidence type="ECO:0000256" key="3">
    <source>
        <dbReference type="ARBA" id="ARBA00023125"/>
    </source>
</evidence>
<dbReference type="InterPro" id="IPR036390">
    <property type="entry name" value="WH_DNA-bd_sf"/>
</dbReference>
<dbReference type="CDD" id="cd08422">
    <property type="entry name" value="PBP2_CrgA_like"/>
    <property type="match status" value="1"/>
</dbReference>
<dbReference type="InterPro" id="IPR005119">
    <property type="entry name" value="LysR_subst-bd"/>
</dbReference>
<dbReference type="FunFam" id="1.10.10.10:FF:000001">
    <property type="entry name" value="LysR family transcriptional regulator"/>
    <property type="match status" value="1"/>
</dbReference>
<keyword evidence="4" id="KW-0804">Transcription</keyword>
<gene>
    <name evidence="6" type="ORF">CKO21_13140</name>
</gene>
<dbReference type="AlphaFoldDB" id="A0A934V101"/>
<evidence type="ECO:0000259" key="5">
    <source>
        <dbReference type="PROSITE" id="PS50931"/>
    </source>
</evidence>
<organism evidence="6 7">
    <name type="scientific">Rhodovibrio salinarum</name>
    <dbReference type="NCBI Taxonomy" id="1087"/>
    <lineage>
        <taxon>Bacteria</taxon>
        <taxon>Pseudomonadati</taxon>
        <taxon>Pseudomonadota</taxon>
        <taxon>Alphaproteobacteria</taxon>
        <taxon>Rhodospirillales</taxon>
        <taxon>Rhodovibrionaceae</taxon>
        <taxon>Rhodovibrio</taxon>
    </lineage>
</organism>
<comment type="similarity">
    <text evidence="1">Belongs to the LysR transcriptional regulatory family.</text>
</comment>